<dbReference type="InterPro" id="IPR022310">
    <property type="entry name" value="NAD/GMP_synthase"/>
</dbReference>
<accession>A0ABV2LVE6</accession>
<evidence type="ECO:0000256" key="4">
    <source>
        <dbReference type="ARBA" id="ARBA00022840"/>
    </source>
</evidence>
<dbReference type="PANTHER" id="PTHR23090:SF9">
    <property type="entry name" value="GLUTAMINE-DEPENDENT NAD(+) SYNTHETASE"/>
    <property type="match status" value="1"/>
</dbReference>
<name>A0ABV2LVE6_9FLAO</name>
<evidence type="ECO:0000313" key="10">
    <source>
        <dbReference type="Proteomes" id="UP001549146"/>
    </source>
</evidence>
<sequence length="263" mass="29736">MQTEKIIHHIVNWLTNYLETSHQKGFVIGISGGIDSAVTSTLCAMTGYPVLCLEMPIHQAENQVSRAQNHIKWLKENFPKTQDKRVDLTPVYDQFVESVEKSENEYSYHLSLANTRARLRMTSLYYYAGINSYIVAGTGNKVEDFGVGFFTKYGDGGVDISPIADLMKSEVYEIAEFLGINQDIQTAAPTDGLFGDNRTDEDQIGASYDELEIAMKAFEQGKSTDDFQGREKEVFEIFVKRHKANLHKMVPIPVCEIPKEWKS</sequence>
<dbReference type="EMBL" id="JBEPMO010000014">
    <property type="protein sequence ID" value="MET3732523.1"/>
    <property type="molecule type" value="Genomic_DNA"/>
</dbReference>
<comment type="caution">
    <text evidence="9">The sequence shown here is derived from an EMBL/GenBank/DDBJ whole genome shotgun (WGS) entry which is preliminary data.</text>
</comment>
<evidence type="ECO:0000256" key="7">
    <source>
        <dbReference type="RuleBase" id="RU003812"/>
    </source>
</evidence>
<keyword evidence="10" id="KW-1185">Reference proteome</keyword>
<comment type="similarity">
    <text evidence="6">Belongs to the NAD synthetase family.</text>
</comment>
<dbReference type="Gene3D" id="3.40.50.620">
    <property type="entry name" value="HUPs"/>
    <property type="match status" value="1"/>
</dbReference>
<keyword evidence="5 6" id="KW-0520">NAD</keyword>
<evidence type="ECO:0000256" key="3">
    <source>
        <dbReference type="ARBA" id="ARBA00022741"/>
    </source>
</evidence>
<dbReference type="Pfam" id="PF02540">
    <property type="entry name" value="NAD_synthase"/>
    <property type="match status" value="1"/>
</dbReference>
<comment type="pathway">
    <text evidence="1">Cofactor biosynthesis; NAD(+) biosynthesis.</text>
</comment>
<proteinExistence type="inferred from homology"/>
<evidence type="ECO:0000256" key="5">
    <source>
        <dbReference type="ARBA" id="ARBA00023027"/>
    </source>
</evidence>
<dbReference type="GO" id="GO:0008795">
    <property type="term" value="F:NAD+ synthase activity"/>
    <property type="evidence" value="ECO:0007669"/>
    <property type="project" value="UniProtKB-EC"/>
</dbReference>
<protein>
    <recommendedName>
        <fullName evidence="7">NH(3)-dependent NAD(+) synthetase</fullName>
        <ecNumber evidence="7">6.3.1.5</ecNumber>
    </recommendedName>
</protein>
<dbReference type="CDD" id="cd00553">
    <property type="entry name" value="NAD_synthase"/>
    <property type="match status" value="1"/>
</dbReference>
<organism evidence="9 10">
    <name type="scientific">Moheibacter stercoris</name>
    <dbReference type="NCBI Taxonomy" id="1628251"/>
    <lineage>
        <taxon>Bacteria</taxon>
        <taxon>Pseudomonadati</taxon>
        <taxon>Bacteroidota</taxon>
        <taxon>Flavobacteriia</taxon>
        <taxon>Flavobacteriales</taxon>
        <taxon>Weeksellaceae</taxon>
        <taxon>Moheibacter</taxon>
    </lineage>
</organism>
<reference evidence="9 10" key="1">
    <citation type="submission" date="2024-06" db="EMBL/GenBank/DDBJ databases">
        <title>Genomic Encyclopedia of Type Strains, Phase IV (KMG-IV): sequencing the most valuable type-strain genomes for metagenomic binning, comparative biology and taxonomic classification.</title>
        <authorList>
            <person name="Goeker M."/>
        </authorList>
    </citation>
    <scope>NUCLEOTIDE SEQUENCE [LARGE SCALE GENOMIC DNA]</scope>
    <source>
        <strain evidence="9 10">DSM 29388</strain>
    </source>
</reference>
<keyword evidence="4 6" id="KW-0067">ATP-binding</keyword>
<evidence type="ECO:0000256" key="6">
    <source>
        <dbReference type="RuleBase" id="RU003811"/>
    </source>
</evidence>
<evidence type="ECO:0000259" key="8">
    <source>
        <dbReference type="Pfam" id="PF02540"/>
    </source>
</evidence>
<comment type="catalytic activity">
    <reaction evidence="7">
        <text>deamido-NAD(+) + NH4(+) + ATP = AMP + diphosphate + NAD(+) + H(+)</text>
        <dbReference type="Rhea" id="RHEA:21188"/>
        <dbReference type="ChEBI" id="CHEBI:15378"/>
        <dbReference type="ChEBI" id="CHEBI:28938"/>
        <dbReference type="ChEBI" id="CHEBI:30616"/>
        <dbReference type="ChEBI" id="CHEBI:33019"/>
        <dbReference type="ChEBI" id="CHEBI:57540"/>
        <dbReference type="ChEBI" id="CHEBI:58437"/>
        <dbReference type="ChEBI" id="CHEBI:456215"/>
        <dbReference type="EC" id="6.3.1.5"/>
    </reaction>
</comment>
<dbReference type="InterPro" id="IPR003694">
    <property type="entry name" value="NAD_synthase"/>
</dbReference>
<gene>
    <name evidence="9" type="ORF">ABID46_002112</name>
</gene>
<feature type="domain" description="NAD/GMP synthase" evidence="8">
    <location>
        <begin position="7"/>
        <end position="248"/>
    </location>
</feature>
<dbReference type="RefSeq" id="WP_354509827.1">
    <property type="nucleotide sequence ID" value="NZ_JBEPMO010000014.1"/>
</dbReference>
<evidence type="ECO:0000256" key="1">
    <source>
        <dbReference type="ARBA" id="ARBA00004790"/>
    </source>
</evidence>
<dbReference type="Proteomes" id="UP001549146">
    <property type="component" value="Unassembled WGS sequence"/>
</dbReference>
<dbReference type="SUPFAM" id="SSF52402">
    <property type="entry name" value="Adenine nucleotide alpha hydrolases-like"/>
    <property type="match status" value="1"/>
</dbReference>
<evidence type="ECO:0000313" key="9">
    <source>
        <dbReference type="EMBL" id="MET3732523.1"/>
    </source>
</evidence>
<dbReference type="InterPro" id="IPR014729">
    <property type="entry name" value="Rossmann-like_a/b/a_fold"/>
</dbReference>
<keyword evidence="2 6" id="KW-0436">Ligase</keyword>
<dbReference type="NCBIfam" id="TIGR00552">
    <property type="entry name" value="nadE"/>
    <property type="match status" value="1"/>
</dbReference>
<keyword evidence="3 6" id="KW-0547">Nucleotide-binding</keyword>
<dbReference type="PANTHER" id="PTHR23090">
    <property type="entry name" value="NH 3 /GLUTAMINE-DEPENDENT NAD + SYNTHETASE"/>
    <property type="match status" value="1"/>
</dbReference>
<evidence type="ECO:0000256" key="2">
    <source>
        <dbReference type="ARBA" id="ARBA00022598"/>
    </source>
</evidence>
<dbReference type="EC" id="6.3.1.5" evidence="7"/>